<reference evidence="8" key="1">
    <citation type="journal article" date="2019" name="Int. J. Syst. Evol. Microbiol.">
        <title>The Global Catalogue of Microorganisms (GCM) 10K type strain sequencing project: providing services to taxonomists for standard genome sequencing and annotation.</title>
        <authorList>
            <consortium name="The Broad Institute Genomics Platform"/>
            <consortium name="The Broad Institute Genome Sequencing Center for Infectious Disease"/>
            <person name="Wu L."/>
            <person name="Ma J."/>
        </authorList>
    </citation>
    <scope>NUCLEOTIDE SEQUENCE [LARGE SCALE GENOMIC DNA]</scope>
    <source>
        <strain evidence="8">CCUG 57263</strain>
    </source>
</reference>
<dbReference type="InterPro" id="IPR009057">
    <property type="entry name" value="Homeodomain-like_sf"/>
</dbReference>
<dbReference type="Proteomes" id="UP001597120">
    <property type="component" value="Unassembled WGS sequence"/>
</dbReference>
<evidence type="ECO:0000256" key="3">
    <source>
        <dbReference type="ARBA" id="ARBA00023163"/>
    </source>
</evidence>
<dbReference type="EMBL" id="JBHTIU010000001">
    <property type="protein sequence ID" value="MFD0867640.1"/>
    <property type="molecule type" value="Genomic_DNA"/>
</dbReference>
<keyword evidence="3" id="KW-0804">Transcription</keyword>
<dbReference type="SMART" id="SM00448">
    <property type="entry name" value="REC"/>
    <property type="match status" value="1"/>
</dbReference>
<dbReference type="SUPFAM" id="SSF46689">
    <property type="entry name" value="Homeodomain-like"/>
    <property type="match status" value="2"/>
</dbReference>
<evidence type="ECO:0000259" key="6">
    <source>
        <dbReference type="PROSITE" id="PS50110"/>
    </source>
</evidence>
<evidence type="ECO:0000256" key="1">
    <source>
        <dbReference type="ARBA" id="ARBA00023015"/>
    </source>
</evidence>
<dbReference type="RefSeq" id="WP_379285415.1">
    <property type="nucleotide sequence ID" value="NZ_JBHTIU010000001.1"/>
</dbReference>
<gene>
    <name evidence="7" type="ORF">ACFQ03_00580</name>
</gene>
<dbReference type="SUPFAM" id="SSF52172">
    <property type="entry name" value="CheY-like"/>
    <property type="match status" value="1"/>
</dbReference>
<dbReference type="InterPro" id="IPR001789">
    <property type="entry name" value="Sig_transdc_resp-reg_receiver"/>
</dbReference>
<dbReference type="InterPro" id="IPR011006">
    <property type="entry name" value="CheY-like_superfamily"/>
</dbReference>
<evidence type="ECO:0000313" key="7">
    <source>
        <dbReference type="EMBL" id="MFD0867640.1"/>
    </source>
</evidence>
<feature type="domain" description="Response regulatory" evidence="6">
    <location>
        <begin position="8"/>
        <end position="124"/>
    </location>
</feature>
<sequence length="307" mass="35347">MADNHSLNVMVVDDELPLRQELRLFPWIEHGFELMGEAENGQEALSLCRRLKPDIVITDITMPVMDGLAFFRILKEELPVTQVILLTCHSDFEYAREALRLGAVEYLLKVTMDPSELLNALMYAKEAYLREKSFVQTKLQSGMKADSSRLEDDAESTEGWMLARRNRGQMLDFIRKELPEWAAGYDISGSKASIRKEVEEAINYIKENLHRPLTLSVVAEHVRLSPHYFSRLFKEETGISFQSYITSKRMERAAYLLRTSSLRVYEVAYDVGIPSYRYFAAMFRDYAGISPTEYKKSGLSLSPVRKE</sequence>
<dbReference type="InterPro" id="IPR018062">
    <property type="entry name" value="HTH_AraC-typ_CS"/>
</dbReference>
<dbReference type="PANTHER" id="PTHR43280:SF10">
    <property type="entry name" value="REGULATORY PROTEIN POCR"/>
    <property type="match status" value="1"/>
</dbReference>
<dbReference type="Pfam" id="PF00072">
    <property type="entry name" value="Response_reg"/>
    <property type="match status" value="1"/>
</dbReference>
<dbReference type="InterPro" id="IPR018060">
    <property type="entry name" value="HTH_AraC"/>
</dbReference>
<feature type="domain" description="HTH araC/xylS-type" evidence="5">
    <location>
        <begin position="199"/>
        <end position="297"/>
    </location>
</feature>
<evidence type="ECO:0000256" key="2">
    <source>
        <dbReference type="ARBA" id="ARBA00023125"/>
    </source>
</evidence>
<accession>A0ABW3D2V1</accession>
<comment type="caution">
    <text evidence="7">The sequence shown here is derived from an EMBL/GenBank/DDBJ whole genome shotgun (WGS) entry which is preliminary data.</text>
</comment>
<evidence type="ECO:0000256" key="4">
    <source>
        <dbReference type="PROSITE-ProRule" id="PRU00169"/>
    </source>
</evidence>
<keyword evidence="4" id="KW-0597">Phosphoprotein</keyword>
<name>A0ABW3D2V1_9BACL</name>
<dbReference type="Gene3D" id="3.40.50.2300">
    <property type="match status" value="1"/>
</dbReference>
<keyword evidence="2" id="KW-0238">DNA-binding</keyword>
<keyword evidence="1" id="KW-0805">Transcription regulation</keyword>
<evidence type="ECO:0000313" key="8">
    <source>
        <dbReference type="Proteomes" id="UP001597120"/>
    </source>
</evidence>
<dbReference type="PROSITE" id="PS50110">
    <property type="entry name" value="RESPONSE_REGULATORY"/>
    <property type="match status" value="1"/>
</dbReference>
<evidence type="ECO:0000259" key="5">
    <source>
        <dbReference type="PROSITE" id="PS01124"/>
    </source>
</evidence>
<dbReference type="PROSITE" id="PS01124">
    <property type="entry name" value="HTH_ARAC_FAMILY_2"/>
    <property type="match status" value="1"/>
</dbReference>
<dbReference type="SMART" id="SM00342">
    <property type="entry name" value="HTH_ARAC"/>
    <property type="match status" value="1"/>
</dbReference>
<dbReference type="CDD" id="cd17536">
    <property type="entry name" value="REC_YesN-like"/>
    <property type="match status" value="1"/>
</dbReference>
<dbReference type="PROSITE" id="PS00041">
    <property type="entry name" value="HTH_ARAC_FAMILY_1"/>
    <property type="match status" value="1"/>
</dbReference>
<dbReference type="Gene3D" id="1.10.10.60">
    <property type="entry name" value="Homeodomain-like"/>
    <property type="match status" value="2"/>
</dbReference>
<keyword evidence="8" id="KW-1185">Reference proteome</keyword>
<proteinExistence type="predicted"/>
<organism evidence="7 8">
    <name type="scientific">Paenibacillus residui</name>
    <dbReference type="NCBI Taxonomy" id="629724"/>
    <lineage>
        <taxon>Bacteria</taxon>
        <taxon>Bacillati</taxon>
        <taxon>Bacillota</taxon>
        <taxon>Bacilli</taxon>
        <taxon>Bacillales</taxon>
        <taxon>Paenibacillaceae</taxon>
        <taxon>Paenibacillus</taxon>
    </lineage>
</organism>
<dbReference type="Pfam" id="PF12833">
    <property type="entry name" value="HTH_18"/>
    <property type="match status" value="1"/>
</dbReference>
<feature type="modified residue" description="4-aspartylphosphate" evidence="4">
    <location>
        <position position="59"/>
    </location>
</feature>
<protein>
    <submittedName>
        <fullName evidence="7">Response regulator</fullName>
    </submittedName>
</protein>
<dbReference type="PANTHER" id="PTHR43280">
    <property type="entry name" value="ARAC-FAMILY TRANSCRIPTIONAL REGULATOR"/>
    <property type="match status" value="1"/>
</dbReference>